<dbReference type="EMBL" id="SNRY01005464">
    <property type="protein sequence ID" value="KAA6314890.1"/>
    <property type="molecule type" value="Genomic_DNA"/>
</dbReference>
<evidence type="ECO:0000259" key="3">
    <source>
        <dbReference type="Pfam" id="PF13751"/>
    </source>
</evidence>
<keyword evidence="1" id="KW-0175">Coiled coil</keyword>
<reference evidence="4" key="1">
    <citation type="submission" date="2019-03" db="EMBL/GenBank/DDBJ databases">
        <title>Single cell metagenomics reveals metabolic interactions within the superorganism composed of flagellate Streblomastix strix and complex community of Bacteroidetes bacteria on its surface.</title>
        <authorList>
            <person name="Treitli S.C."/>
            <person name="Kolisko M."/>
            <person name="Husnik F."/>
            <person name="Keeling P."/>
            <person name="Hampl V."/>
        </authorList>
    </citation>
    <scope>NUCLEOTIDE SEQUENCE</scope>
    <source>
        <strain evidence="4">STM</strain>
    </source>
</reference>
<dbReference type="InterPro" id="IPR008490">
    <property type="entry name" value="Transposase_InsH_N"/>
</dbReference>
<evidence type="ECO:0000256" key="1">
    <source>
        <dbReference type="SAM" id="Coils"/>
    </source>
</evidence>
<evidence type="ECO:0000313" key="4">
    <source>
        <dbReference type="EMBL" id="KAA6314890.1"/>
    </source>
</evidence>
<proteinExistence type="predicted"/>
<evidence type="ECO:0008006" key="5">
    <source>
        <dbReference type="Google" id="ProtNLM"/>
    </source>
</evidence>
<dbReference type="AlphaFoldDB" id="A0A5J4Q1E7"/>
<dbReference type="PANTHER" id="PTHR33408:SF2">
    <property type="entry name" value="TRANSPOSASE DDE DOMAIN-CONTAINING PROTEIN"/>
    <property type="match status" value="1"/>
</dbReference>
<organism evidence="4">
    <name type="scientific">termite gut metagenome</name>
    <dbReference type="NCBI Taxonomy" id="433724"/>
    <lineage>
        <taxon>unclassified sequences</taxon>
        <taxon>metagenomes</taxon>
        <taxon>organismal metagenomes</taxon>
    </lineage>
</organism>
<protein>
    <recommendedName>
        <fullName evidence="5">Transposase InsH N-terminal domain-containing protein</fullName>
    </recommendedName>
</protein>
<feature type="coiled-coil region" evidence="1">
    <location>
        <begin position="158"/>
        <end position="219"/>
    </location>
</feature>
<dbReference type="NCBIfam" id="NF033551">
    <property type="entry name" value="transpos_IS1182"/>
    <property type="match status" value="1"/>
</dbReference>
<comment type="caution">
    <text evidence="4">The sequence shown here is derived from an EMBL/GenBank/DDBJ whole genome shotgun (WGS) entry which is preliminary data.</text>
</comment>
<feature type="domain" description="Transposase DDE" evidence="3">
    <location>
        <begin position="376"/>
        <end position="489"/>
    </location>
</feature>
<feature type="non-terminal residue" evidence="4">
    <location>
        <position position="490"/>
    </location>
</feature>
<evidence type="ECO:0000259" key="2">
    <source>
        <dbReference type="Pfam" id="PF05598"/>
    </source>
</evidence>
<dbReference type="Pfam" id="PF13751">
    <property type="entry name" value="DDE_Tnp_1_6"/>
    <property type="match status" value="1"/>
</dbReference>
<dbReference type="InterPro" id="IPR047629">
    <property type="entry name" value="IS1182_transpos"/>
</dbReference>
<sequence length="490" mass="57307">MHKVFFKAYSQGQISLFPARLDEKIPADSPARLINQVVDNLDISSIIESYEGGGSSSYHPRMMLKVVLFAYLNNVYSCRKIEKCLLENILYMWLSGNQTPDHNTINRFRSSHLKESIHEIFTQVILLLVQMGHLSLNVVYVDGTKLESRANRYTFVWRKTVEKNKAKLEAKIRKVLEQVEEGIAQDNQSDDEPSTPINSEELKKRIAQINRENRTKEAQKAIKTVENKHLPKLQEYEKHLETLGNRNSYSKTDEEATFMRMKEDHMLNGQLKPAYNLQIATENQFITHYDFYPNPTDTLTYISFLRGFENRYSKMPQKSVADSGYGSEENYEFMEKSDIEPFVKFTFFHKEQKRSFKNDAFLSQNLYYNKEKDYFVCPMGQHMEHKGKTTRQSASGFVSNIDVYQAANCTNCPLKCLCYHAKGNRRIEVNHNLNRHKEKVRKLLTSEEGLYHRSRRPIEPEAVFGQTKANKQYNRFRHFGEDKVKMDFAI</sequence>
<dbReference type="Pfam" id="PF05598">
    <property type="entry name" value="DUF772"/>
    <property type="match status" value="1"/>
</dbReference>
<dbReference type="InterPro" id="IPR025668">
    <property type="entry name" value="Tnp_DDE_dom"/>
</dbReference>
<gene>
    <name evidence="4" type="ORF">EZS27_034567</name>
</gene>
<feature type="domain" description="Transposase InsH N-terminal" evidence="2">
    <location>
        <begin position="20"/>
        <end position="110"/>
    </location>
</feature>
<dbReference type="PANTHER" id="PTHR33408">
    <property type="entry name" value="TRANSPOSASE"/>
    <property type="match status" value="1"/>
</dbReference>
<name>A0A5J4Q1E7_9ZZZZ</name>
<accession>A0A5J4Q1E7</accession>